<organism evidence="2 3">
    <name type="scientific">Desulfitobacterium dehalogenans</name>
    <dbReference type="NCBI Taxonomy" id="36854"/>
    <lineage>
        <taxon>Bacteria</taxon>
        <taxon>Bacillati</taxon>
        <taxon>Bacillota</taxon>
        <taxon>Clostridia</taxon>
        <taxon>Eubacteriales</taxon>
        <taxon>Desulfitobacteriaceae</taxon>
        <taxon>Desulfitobacterium</taxon>
    </lineage>
</organism>
<dbReference type="AlphaFoldDB" id="A0A7C6Z281"/>
<dbReference type="InterPro" id="IPR054564">
    <property type="entry name" value="Gp18_domIII_N"/>
</dbReference>
<dbReference type="EMBL" id="DUTF01000017">
    <property type="protein sequence ID" value="HHY25284.1"/>
    <property type="molecule type" value="Genomic_DNA"/>
</dbReference>
<evidence type="ECO:0000313" key="2">
    <source>
        <dbReference type="EMBL" id="HHY25284.1"/>
    </source>
</evidence>
<evidence type="ECO:0000259" key="1">
    <source>
        <dbReference type="Pfam" id="PF22671"/>
    </source>
</evidence>
<dbReference type="Gene3D" id="3.30.1490.360">
    <property type="match status" value="1"/>
</dbReference>
<evidence type="ECO:0000313" key="3">
    <source>
        <dbReference type="Proteomes" id="UP000553059"/>
    </source>
</evidence>
<accession>A0A7C6Z281</accession>
<comment type="caution">
    <text evidence="2">The sequence shown here is derived from an EMBL/GenBank/DDBJ whole genome shotgun (WGS) entry which is preliminary data.</text>
</comment>
<dbReference type="Pfam" id="PF22671">
    <property type="entry name" value="Gp18_domIII_N"/>
    <property type="match status" value="1"/>
</dbReference>
<gene>
    <name evidence="2" type="ORF">GX523_00780</name>
</gene>
<name>A0A7C6Z281_9FIRM</name>
<reference evidence="2 3" key="1">
    <citation type="journal article" date="2020" name="Biotechnol. Biofuels">
        <title>New insights from the biogas microbiome by comprehensive genome-resolved metagenomics of nearly 1600 species originating from multiple anaerobic digesters.</title>
        <authorList>
            <person name="Campanaro S."/>
            <person name="Treu L."/>
            <person name="Rodriguez-R L.M."/>
            <person name="Kovalovszki A."/>
            <person name="Ziels R.M."/>
            <person name="Maus I."/>
            <person name="Zhu X."/>
            <person name="Kougias P.G."/>
            <person name="Basile A."/>
            <person name="Luo G."/>
            <person name="Schluter A."/>
            <person name="Konstantinidis K.T."/>
            <person name="Angelidaki I."/>
        </authorList>
    </citation>
    <scope>NUCLEOTIDE SEQUENCE [LARGE SCALE GENOMIC DNA]</scope>
    <source>
        <strain evidence="2">AS05jafATM_4</strain>
    </source>
</reference>
<dbReference type="Proteomes" id="UP000553059">
    <property type="component" value="Unassembled WGS sequence"/>
</dbReference>
<protein>
    <submittedName>
        <fullName evidence="2">Phage tail sheath protein</fullName>
    </submittedName>
</protein>
<proteinExistence type="predicted"/>
<sequence length="94" mass="10400">MAAGTFTNQNKVRPGVYINFKSEPQVGKTLGERGNTSIPLILSWGEPNKIITIEAGEDVFAKLGYPIKDSKLLLINEALKRARKLLLYRLNVGT</sequence>
<feature type="non-terminal residue" evidence="2">
    <location>
        <position position="94"/>
    </location>
</feature>
<feature type="domain" description="Tail sheath protein Gp18-like" evidence="1">
    <location>
        <begin position="33"/>
        <end position="90"/>
    </location>
</feature>